<dbReference type="GO" id="GO:0009234">
    <property type="term" value="P:menaquinone biosynthetic process"/>
    <property type="evidence" value="ECO:0007669"/>
    <property type="project" value="UniProtKB-UniRule"/>
</dbReference>
<dbReference type="Pfam" id="PF01040">
    <property type="entry name" value="UbiA"/>
    <property type="match status" value="1"/>
</dbReference>
<comment type="subcellular location">
    <subcellularLocation>
        <location evidence="8">Cell membrane</location>
        <topology evidence="8">Multi-pass membrane protein</topology>
    </subcellularLocation>
    <subcellularLocation>
        <location evidence="1">Membrane</location>
        <topology evidence="1">Multi-pass membrane protein</topology>
    </subcellularLocation>
</comment>
<keyword evidence="4 8" id="KW-0808">Transferase</keyword>
<comment type="pathway">
    <text evidence="8">Quinol/quinone metabolism; menaquinone biosynthesis; menaquinol from 1,4-dihydroxy-2-naphthoate: step 1/2.</text>
</comment>
<dbReference type="NCBIfam" id="TIGR00751">
    <property type="entry name" value="menA"/>
    <property type="match status" value="1"/>
</dbReference>
<feature type="transmembrane region" description="Helical" evidence="8">
    <location>
        <begin position="163"/>
        <end position="183"/>
    </location>
</feature>
<feature type="transmembrane region" description="Helical" evidence="8">
    <location>
        <begin position="236"/>
        <end position="263"/>
    </location>
</feature>
<evidence type="ECO:0000256" key="8">
    <source>
        <dbReference type="HAMAP-Rule" id="MF_01937"/>
    </source>
</evidence>
<dbReference type="EC" id="2.5.1.74" evidence="8 9"/>
<feature type="transmembrane region" description="Helical" evidence="8">
    <location>
        <begin position="298"/>
        <end position="318"/>
    </location>
</feature>
<organism evidence="10 11">
    <name type="scientific">Bacillus thermozeamaize</name>
    <dbReference type="NCBI Taxonomy" id="230954"/>
    <lineage>
        <taxon>Bacteria</taxon>
        <taxon>Bacillati</taxon>
        <taxon>Bacillota</taxon>
        <taxon>Bacilli</taxon>
        <taxon>Bacillales</taxon>
        <taxon>Bacillaceae</taxon>
        <taxon>Bacillus</taxon>
    </lineage>
</organism>
<evidence type="ECO:0000313" key="11">
    <source>
        <dbReference type="Proteomes" id="UP000196475"/>
    </source>
</evidence>
<keyword evidence="7 8" id="KW-0472">Membrane</keyword>
<proteinExistence type="inferred from homology"/>
<keyword evidence="6 8" id="KW-1133">Transmembrane helix</keyword>
<evidence type="ECO:0000256" key="2">
    <source>
        <dbReference type="ARBA" id="ARBA00022428"/>
    </source>
</evidence>
<keyword evidence="3 8" id="KW-1003">Cell membrane</keyword>
<comment type="catalytic activity">
    <reaction evidence="8">
        <text>an all-trans-polyprenyl diphosphate + 1,4-dihydroxy-2-naphthoate + H(+) = a 2-demethylmenaquinol + CO2 + diphosphate</text>
        <dbReference type="Rhea" id="RHEA:26478"/>
        <dbReference type="Rhea" id="RHEA-COMP:9563"/>
        <dbReference type="Rhea" id="RHEA-COMP:9564"/>
        <dbReference type="ChEBI" id="CHEBI:11173"/>
        <dbReference type="ChEBI" id="CHEBI:15378"/>
        <dbReference type="ChEBI" id="CHEBI:16526"/>
        <dbReference type="ChEBI" id="CHEBI:33019"/>
        <dbReference type="ChEBI" id="CHEBI:55437"/>
        <dbReference type="ChEBI" id="CHEBI:58914"/>
        <dbReference type="EC" id="2.5.1.74"/>
    </reaction>
</comment>
<feature type="transmembrane region" description="Helical" evidence="8">
    <location>
        <begin position="135"/>
        <end position="151"/>
    </location>
</feature>
<dbReference type="NCBIfam" id="NF004749">
    <property type="entry name" value="PRK06080.1-1"/>
    <property type="match status" value="1"/>
</dbReference>
<dbReference type="CDD" id="cd13962">
    <property type="entry name" value="PT_UbiA_UBIAD1"/>
    <property type="match status" value="1"/>
</dbReference>
<dbReference type="AlphaFoldDB" id="A0A1Y3PVZ2"/>
<sequence length="319" mass="34941">MKGGCALNPEKPIIPASTLPPLPDWRVWWRQMRPHTLTASVIPVLIGTAMAMSHTAIHLPLFFAMLAASLLIQAATNLFNEYYDYKRGLDTPESVGIGGAIVRDGISPKTVLCLAILFFFIAILLGLYICANSSWWIAVVGLVSMAVGYFYTGGPYPLAYTPFGELASGFFMGPVIVLISYYIQAGTLSRDVVLTSIPVAILVGAILLSNNIRDLDSDRERGRKTLAIRLGRPKAIQLLAGMFAAAYLWTIVYALIIASYWFLLVLLSLPKAVQAIRRFRGKTKPAEMMPAMKSTAQLHTQYGILLMAGILLEGFIIIN</sequence>
<comment type="caution">
    <text evidence="10">The sequence shown here is derived from an EMBL/GenBank/DDBJ whole genome shotgun (WGS) entry which is preliminary data.</text>
</comment>
<dbReference type="InterPro" id="IPR004657">
    <property type="entry name" value="MenA"/>
</dbReference>
<evidence type="ECO:0000256" key="4">
    <source>
        <dbReference type="ARBA" id="ARBA00022679"/>
    </source>
</evidence>
<reference evidence="11" key="1">
    <citation type="submission" date="2016-06" db="EMBL/GenBank/DDBJ databases">
        <authorList>
            <person name="Nascimento L."/>
            <person name="Pereira R.V."/>
            <person name="Martins L.F."/>
            <person name="Quaggio R.B."/>
            <person name="Silva A.M."/>
            <person name="Setubal J.C."/>
        </authorList>
    </citation>
    <scope>NUCLEOTIDE SEQUENCE [LARGE SCALE GENOMIC DNA]</scope>
</reference>
<accession>A0A1Y3PVZ2</accession>
<comment type="function">
    <text evidence="8">Conversion of 1,4-dihydroxy-2-naphthoate (DHNA) to demethylmenaquinone (DMK).</text>
</comment>
<evidence type="ECO:0000256" key="6">
    <source>
        <dbReference type="ARBA" id="ARBA00022989"/>
    </source>
</evidence>
<dbReference type="InterPro" id="IPR000537">
    <property type="entry name" value="UbiA_prenyltransferase"/>
</dbReference>
<keyword evidence="5 8" id="KW-0812">Transmembrane</keyword>
<feature type="transmembrane region" description="Helical" evidence="8">
    <location>
        <begin position="111"/>
        <end position="129"/>
    </location>
</feature>
<evidence type="ECO:0000313" key="10">
    <source>
        <dbReference type="EMBL" id="OUM88519.1"/>
    </source>
</evidence>
<dbReference type="UniPathway" id="UPA00079">
    <property type="reaction ID" value="UER00168"/>
</dbReference>
<gene>
    <name evidence="8" type="primary">menA</name>
    <name evidence="10" type="ORF">BAA01_05310</name>
</gene>
<name>A0A1Y3PVZ2_9BACI</name>
<dbReference type="InterPro" id="IPR044878">
    <property type="entry name" value="UbiA_sf"/>
</dbReference>
<dbReference type="GO" id="GO:0005886">
    <property type="term" value="C:plasma membrane"/>
    <property type="evidence" value="ECO:0007669"/>
    <property type="project" value="UniProtKB-SubCell"/>
</dbReference>
<dbReference type="Gene3D" id="1.20.120.1780">
    <property type="entry name" value="UbiA prenyltransferase"/>
    <property type="match status" value="1"/>
</dbReference>
<evidence type="ECO:0000256" key="1">
    <source>
        <dbReference type="ARBA" id="ARBA00004141"/>
    </source>
</evidence>
<dbReference type="InterPro" id="IPR026046">
    <property type="entry name" value="UBIAD1"/>
</dbReference>
<dbReference type="GO" id="GO:0042371">
    <property type="term" value="P:vitamin K biosynthetic process"/>
    <property type="evidence" value="ECO:0007669"/>
    <property type="project" value="TreeGrafter"/>
</dbReference>
<feature type="transmembrane region" description="Helical" evidence="8">
    <location>
        <begin position="59"/>
        <end position="79"/>
    </location>
</feature>
<dbReference type="Gene3D" id="1.10.357.140">
    <property type="entry name" value="UbiA prenyltransferase"/>
    <property type="match status" value="1"/>
</dbReference>
<keyword evidence="2 8" id="KW-0474">Menaquinone biosynthesis</keyword>
<comment type="similarity">
    <text evidence="8">Belongs to the MenA family. Type 1 subfamily.</text>
</comment>
<dbReference type="PANTHER" id="PTHR13929:SF0">
    <property type="entry name" value="UBIA PRENYLTRANSFERASE DOMAIN-CONTAINING PROTEIN 1"/>
    <property type="match status" value="1"/>
</dbReference>
<protein>
    <recommendedName>
        <fullName evidence="8 9">1,4-dihydroxy-2-naphthoate octaprenyltransferase</fullName>
        <shortName evidence="8">DHNA-octaprenyltransferase</shortName>
        <ecNumber evidence="8 9">2.5.1.74</ecNumber>
    </recommendedName>
</protein>
<evidence type="ECO:0000256" key="9">
    <source>
        <dbReference type="NCBIfam" id="TIGR00751"/>
    </source>
</evidence>
<evidence type="ECO:0000256" key="7">
    <source>
        <dbReference type="ARBA" id="ARBA00023136"/>
    </source>
</evidence>
<evidence type="ECO:0000256" key="5">
    <source>
        <dbReference type="ARBA" id="ARBA00022692"/>
    </source>
</evidence>
<dbReference type="PIRSF" id="PIRSF005355">
    <property type="entry name" value="UBIAD1"/>
    <property type="match status" value="1"/>
</dbReference>
<feature type="transmembrane region" description="Helical" evidence="8">
    <location>
        <begin position="195"/>
        <end position="215"/>
    </location>
</feature>
<dbReference type="EMBL" id="LZRT01000060">
    <property type="protein sequence ID" value="OUM88519.1"/>
    <property type="molecule type" value="Genomic_DNA"/>
</dbReference>
<dbReference type="HAMAP" id="MF_01937">
    <property type="entry name" value="MenA_1"/>
    <property type="match status" value="1"/>
</dbReference>
<dbReference type="GO" id="GO:0046428">
    <property type="term" value="F:1,4-dihydroxy-2-naphthoate polyprenyltransferase activity"/>
    <property type="evidence" value="ECO:0007669"/>
    <property type="project" value="UniProtKB-UniRule"/>
</dbReference>
<dbReference type="PANTHER" id="PTHR13929">
    <property type="entry name" value="1,4-DIHYDROXY-2-NAPHTHOATE OCTAPRENYLTRANSFERASE"/>
    <property type="match status" value="1"/>
</dbReference>
<evidence type="ECO:0000256" key="3">
    <source>
        <dbReference type="ARBA" id="ARBA00022475"/>
    </source>
</evidence>
<dbReference type="FunFam" id="1.10.357.140:FF:000007">
    <property type="entry name" value="1,4-dihydroxy-2-naphthoate octaprenyltransferase"/>
    <property type="match status" value="1"/>
</dbReference>
<dbReference type="Proteomes" id="UP000196475">
    <property type="component" value="Unassembled WGS sequence"/>
</dbReference>